<dbReference type="Proteomes" id="UP000244940">
    <property type="component" value="Unassembled WGS sequence"/>
</dbReference>
<protein>
    <recommendedName>
        <fullName evidence="4">Dihydroxy-acid dehydratase</fullName>
    </recommendedName>
</protein>
<keyword evidence="1" id="KW-0732">Signal</keyword>
<feature type="chain" id="PRO_5015577013" description="Dihydroxy-acid dehydratase" evidence="1">
    <location>
        <begin position="27"/>
        <end position="209"/>
    </location>
</feature>
<dbReference type="EMBL" id="QEYD01000002">
    <property type="protein sequence ID" value="PWE30880.1"/>
    <property type="molecule type" value="Genomic_DNA"/>
</dbReference>
<sequence>MTARWLRSLRLSLAALILPLAGCFETAPLTEAATRGLMPASGPSEVTVLRGAVRVAGPAGYCIDVEATTESDIEAFVLLVRCRMTLRPTPVLSATVTGLQTDGTPDMFRSLPEFMRSTPGRAQLSRSGDPRDVEVLEATYADGAVWLLIRDEGNPSSFDETYWRAILPVAGRVMTLAVLAAADHPFERDSGLGILQTFVRRMYAVNAQG</sequence>
<dbReference type="OrthoDB" id="7877343at2"/>
<evidence type="ECO:0000313" key="3">
    <source>
        <dbReference type="Proteomes" id="UP000244940"/>
    </source>
</evidence>
<dbReference type="RefSeq" id="WP_109531958.1">
    <property type="nucleotide sequence ID" value="NZ_CAXPUO010000016.1"/>
</dbReference>
<proteinExistence type="predicted"/>
<feature type="signal peptide" evidence="1">
    <location>
        <begin position="1"/>
        <end position="26"/>
    </location>
</feature>
<comment type="caution">
    <text evidence="2">The sequence shown here is derived from an EMBL/GenBank/DDBJ whole genome shotgun (WGS) entry which is preliminary data.</text>
</comment>
<evidence type="ECO:0000313" key="2">
    <source>
        <dbReference type="EMBL" id="PWE30880.1"/>
    </source>
</evidence>
<evidence type="ECO:0000256" key="1">
    <source>
        <dbReference type="SAM" id="SignalP"/>
    </source>
</evidence>
<name>A0A2U2CG87_9RHOB</name>
<gene>
    <name evidence="2" type="ORF">C4N9_03760</name>
</gene>
<reference evidence="2 3" key="1">
    <citation type="submission" date="2018-05" db="EMBL/GenBank/DDBJ databases">
        <title>Pararhodobacter marina sp. nov., isolated from deep-sea water of the Indian Ocean.</title>
        <authorList>
            <person name="Lai Q.Sr."/>
            <person name="Liu X."/>
            <person name="Shao Z."/>
        </authorList>
    </citation>
    <scope>NUCLEOTIDE SEQUENCE [LARGE SCALE GENOMIC DNA]</scope>
    <source>
        <strain evidence="2 3">CIC4N-9</strain>
    </source>
</reference>
<dbReference type="GeneID" id="94363995"/>
<organism evidence="2 3">
    <name type="scientific">Pararhodobacter marinus</name>
    <dbReference type="NCBI Taxonomy" id="2184063"/>
    <lineage>
        <taxon>Bacteria</taxon>
        <taxon>Pseudomonadati</taxon>
        <taxon>Pseudomonadota</taxon>
        <taxon>Alphaproteobacteria</taxon>
        <taxon>Rhodobacterales</taxon>
        <taxon>Paracoccaceae</taxon>
        <taxon>Pararhodobacter</taxon>
    </lineage>
</organism>
<accession>A0A2U2CG87</accession>
<keyword evidence="3" id="KW-1185">Reference proteome</keyword>
<evidence type="ECO:0008006" key="4">
    <source>
        <dbReference type="Google" id="ProtNLM"/>
    </source>
</evidence>
<dbReference type="AlphaFoldDB" id="A0A2U2CG87"/>